<keyword evidence="3" id="KW-1185">Reference proteome</keyword>
<evidence type="ECO:0000313" key="2">
    <source>
        <dbReference type="EMBL" id="GEO12320.1"/>
    </source>
</evidence>
<dbReference type="Pfam" id="PF00353">
    <property type="entry name" value="HemolysinCabind"/>
    <property type="match status" value="2"/>
</dbReference>
<dbReference type="InterPro" id="IPR001343">
    <property type="entry name" value="Hemolysn_Ca-bd"/>
</dbReference>
<sequence length="689" mass="72431">MAARPSLKGLLAVSGSPAMPFTLNVLSSSNTANFFTRISTAADGAQGNGDSYYSSFNSDGRYVVFTSEASNLVANDTNGKQDIFRKDLLTGQIVRVSTATDSTQADSGSYAPQITTDGRYVFFESFAGNLTVGDSLDNNDIFRKDLLTGELVCVSTAQGGAAGNASSESAHITPDGRYIVFSSDSSNLVAGDTNNREDIFCKDLLTGAVTLVSANLQGQQGSNPSHDSHISANGRYVIFSSASNNLVENDTNGSSDIFRKDLVTNEIVRVSTTVSGAQTAGSGYESSISADGRYVVFTSWSDALVAGDTNGSVDVFRKDLATGEVLRVSTSVNGTQGVEDSVGGVVSADGRYVVFTSLSYNLVAGDTNGNADVFRKDLLTGELLRLTDQPDGTQGNQNSGFAEISLDGRFIAFASGASNLVSGDSNGKTDIFVLDANLLPYRQAIAEKRFIDLKLGVGAASSVSVAWGDGAVDTVSPAGGSASFRHSYASTGSKAAMVTVKEGAQTWVVPHTITLSTGQAARNTALMDTLSGSAGIDTLTGDAFGNVLIGNGSNDMLLGGLGDDKLWGGAGKDVLTGGNGKDIFVFDARPNKRTNLDKVTDYDVRNDSIYLDNAVFTKLGKNGTLDAPSRVDRKFFAFDKAKDRNDYIVFNKKNGKVYYDQDGSGGKAMVEIATLKKNLKMTASEFFVI</sequence>
<dbReference type="OrthoDB" id="7314239at2"/>
<dbReference type="GO" id="GO:0005509">
    <property type="term" value="F:calcium ion binding"/>
    <property type="evidence" value="ECO:0007669"/>
    <property type="project" value="InterPro"/>
</dbReference>
<dbReference type="SUPFAM" id="SSF51120">
    <property type="entry name" value="beta-Roll"/>
    <property type="match status" value="1"/>
</dbReference>
<gene>
    <name evidence="2" type="ORF">MAE02_00160</name>
</gene>
<dbReference type="PRINTS" id="PR00313">
    <property type="entry name" value="CABNDNGRPT"/>
</dbReference>
<proteinExistence type="inferred from homology"/>
<organism evidence="2 3">
    <name type="scientific">Microvirga aerophila</name>
    <dbReference type="NCBI Taxonomy" id="670291"/>
    <lineage>
        <taxon>Bacteria</taxon>
        <taxon>Pseudomonadati</taxon>
        <taxon>Pseudomonadota</taxon>
        <taxon>Alphaproteobacteria</taxon>
        <taxon>Hyphomicrobiales</taxon>
        <taxon>Methylobacteriaceae</taxon>
        <taxon>Microvirga</taxon>
    </lineage>
</organism>
<comment type="similarity">
    <text evidence="1">Belongs to the TolB family.</text>
</comment>
<dbReference type="InterPro" id="IPR018511">
    <property type="entry name" value="Hemolysin-typ_Ca-bd_CS"/>
</dbReference>
<dbReference type="PANTHER" id="PTHR36842:SF1">
    <property type="entry name" value="PROTEIN TOLB"/>
    <property type="match status" value="1"/>
</dbReference>
<dbReference type="Gene3D" id="2.150.10.10">
    <property type="entry name" value="Serralysin-like metalloprotease, C-terminal"/>
    <property type="match status" value="1"/>
</dbReference>
<comment type="caution">
    <text evidence="2">The sequence shown here is derived from an EMBL/GenBank/DDBJ whole genome shotgun (WGS) entry which is preliminary data.</text>
</comment>
<dbReference type="AlphaFoldDB" id="A0A512BK22"/>
<dbReference type="Proteomes" id="UP000321085">
    <property type="component" value="Unassembled WGS sequence"/>
</dbReference>
<dbReference type="PROSITE" id="PS00330">
    <property type="entry name" value="HEMOLYSIN_CALCIUM"/>
    <property type="match status" value="2"/>
</dbReference>
<dbReference type="PANTHER" id="PTHR36842">
    <property type="entry name" value="PROTEIN TOLB HOMOLOG"/>
    <property type="match status" value="1"/>
</dbReference>
<dbReference type="InterPro" id="IPR011659">
    <property type="entry name" value="WD40"/>
</dbReference>
<dbReference type="InterPro" id="IPR011042">
    <property type="entry name" value="6-blade_b-propeller_TolB-like"/>
</dbReference>
<protein>
    <recommendedName>
        <fullName evidence="4">Calcium-binding protein</fullName>
    </recommendedName>
</protein>
<evidence type="ECO:0000313" key="3">
    <source>
        <dbReference type="Proteomes" id="UP000321085"/>
    </source>
</evidence>
<dbReference type="Gene3D" id="2.120.10.30">
    <property type="entry name" value="TolB, C-terminal domain"/>
    <property type="match status" value="1"/>
</dbReference>
<reference evidence="2 3" key="1">
    <citation type="submission" date="2019-07" db="EMBL/GenBank/DDBJ databases">
        <title>Whole genome shotgun sequence of Microvirga aerophila NBRC 106136.</title>
        <authorList>
            <person name="Hosoyama A."/>
            <person name="Uohara A."/>
            <person name="Ohji S."/>
            <person name="Ichikawa N."/>
        </authorList>
    </citation>
    <scope>NUCLEOTIDE SEQUENCE [LARGE SCALE GENOMIC DNA]</scope>
    <source>
        <strain evidence="2 3">NBRC 106136</strain>
    </source>
</reference>
<dbReference type="Pfam" id="PF07676">
    <property type="entry name" value="PD40"/>
    <property type="match status" value="1"/>
</dbReference>
<accession>A0A512BK22</accession>
<name>A0A512BK22_9HYPH</name>
<dbReference type="EMBL" id="BJYU01000001">
    <property type="protein sequence ID" value="GEO12320.1"/>
    <property type="molecule type" value="Genomic_DNA"/>
</dbReference>
<dbReference type="InterPro" id="IPR011049">
    <property type="entry name" value="Serralysin-like_metalloprot_C"/>
</dbReference>
<evidence type="ECO:0000256" key="1">
    <source>
        <dbReference type="ARBA" id="ARBA00009820"/>
    </source>
</evidence>
<dbReference type="SUPFAM" id="SSF82171">
    <property type="entry name" value="DPP6 N-terminal domain-like"/>
    <property type="match status" value="1"/>
</dbReference>
<evidence type="ECO:0008006" key="4">
    <source>
        <dbReference type="Google" id="ProtNLM"/>
    </source>
</evidence>